<dbReference type="RefSeq" id="WP_060848824.1">
    <property type="nucleotide sequence ID" value="NZ_AP014704.1"/>
</dbReference>
<reference evidence="5 6" key="1">
    <citation type="journal article" date="2015" name="Genome Announc.">
        <title>Complete Genome Sequence of Methylobacterium aquaticum Strain 22A, Isolated from Racomitrium japonicum Moss.</title>
        <authorList>
            <person name="Tani A."/>
            <person name="Ogura Y."/>
            <person name="Hayashi T."/>
            <person name="Kimbara K."/>
        </authorList>
    </citation>
    <scope>NUCLEOTIDE SEQUENCE [LARGE SCALE GENOMIC DNA]</scope>
    <source>
        <strain evidence="5 6">MA-22A</strain>
    </source>
</reference>
<dbReference type="KEGG" id="maqu:Maq22A_c25440"/>
<organism evidence="5 6">
    <name type="scientific">Methylobacterium aquaticum</name>
    <dbReference type="NCBI Taxonomy" id="270351"/>
    <lineage>
        <taxon>Bacteria</taxon>
        <taxon>Pseudomonadati</taxon>
        <taxon>Pseudomonadota</taxon>
        <taxon>Alphaproteobacteria</taxon>
        <taxon>Hyphomicrobiales</taxon>
        <taxon>Methylobacteriaceae</taxon>
        <taxon>Methylobacterium</taxon>
    </lineage>
</organism>
<feature type="transmembrane region" description="Helical" evidence="4">
    <location>
        <begin position="301"/>
        <end position="323"/>
    </location>
</feature>
<feature type="transmembrane region" description="Helical" evidence="4">
    <location>
        <begin position="275"/>
        <end position="295"/>
    </location>
</feature>
<dbReference type="InterPro" id="IPR036259">
    <property type="entry name" value="MFS_trans_sf"/>
</dbReference>
<name>A0A0C6FXE0_9HYPH</name>
<dbReference type="EMBL" id="AP014704">
    <property type="protein sequence ID" value="BAQ47980.1"/>
    <property type="molecule type" value="Genomic_DNA"/>
</dbReference>
<keyword evidence="3 4" id="KW-0472">Membrane</keyword>
<reference evidence="6" key="2">
    <citation type="submission" date="2015-01" db="EMBL/GenBank/DDBJ databases">
        <title>Complete genome sequence of Methylobacterium aquaticum strain 22A.</title>
        <authorList>
            <person name="Tani A."/>
            <person name="Ogura Y."/>
            <person name="Hayashi T."/>
        </authorList>
    </citation>
    <scope>NUCLEOTIDE SEQUENCE [LARGE SCALE GENOMIC DNA]</scope>
    <source>
        <strain evidence="6">MA-22A</strain>
    </source>
</reference>
<feature type="transmembrane region" description="Helical" evidence="4">
    <location>
        <begin position="344"/>
        <end position="362"/>
    </location>
</feature>
<dbReference type="GO" id="GO:0022857">
    <property type="term" value="F:transmembrane transporter activity"/>
    <property type="evidence" value="ECO:0007669"/>
    <property type="project" value="InterPro"/>
</dbReference>
<feature type="transmembrane region" description="Helical" evidence="4">
    <location>
        <begin position="111"/>
        <end position="130"/>
    </location>
</feature>
<feature type="transmembrane region" description="Helical" evidence="4">
    <location>
        <begin position="168"/>
        <end position="190"/>
    </location>
</feature>
<dbReference type="Gene3D" id="1.20.1250.20">
    <property type="entry name" value="MFS general substrate transporter like domains"/>
    <property type="match status" value="2"/>
</dbReference>
<evidence type="ECO:0000256" key="2">
    <source>
        <dbReference type="ARBA" id="ARBA00022989"/>
    </source>
</evidence>
<evidence type="ECO:0000256" key="1">
    <source>
        <dbReference type="ARBA" id="ARBA00022692"/>
    </source>
</evidence>
<gene>
    <name evidence="5" type="ORF">Maq22A_c25440</name>
</gene>
<dbReference type="Pfam" id="PF07690">
    <property type="entry name" value="MFS_1"/>
    <property type="match status" value="1"/>
</dbReference>
<feature type="transmembrane region" description="Helical" evidence="4">
    <location>
        <begin position="53"/>
        <end position="74"/>
    </location>
</feature>
<evidence type="ECO:0000256" key="4">
    <source>
        <dbReference type="SAM" id="Phobius"/>
    </source>
</evidence>
<evidence type="ECO:0000313" key="6">
    <source>
        <dbReference type="Proteomes" id="UP000061432"/>
    </source>
</evidence>
<proteinExistence type="predicted"/>
<feature type="transmembrane region" description="Helical" evidence="4">
    <location>
        <begin position="142"/>
        <end position="162"/>
    </location>
</feature>
<keyword evidence="1 4" id="KW-0812">Transmembrane</keyword>
<dbReference type="STRING" id="270351.Maq22A_c25440"/>
<keyword evidence="2 4" id="KW-1133">Transmembrane helix</keyword>
<evidence type="ECO:0000313" key="5">
    <source>
        <dbReference type="EMBL" id="BAQ47980.1"/>
    </source>
</evidence>
<dbReference type="Proteomes" id="UP000061432">
    <property type="component" value="Chromosome"/>
</dbReference>
<evidence type="ECO:0000256" key="3">
    <source>
        <dbReference type="ARBA" id="ARBA00023136"/>
    </source>
</evidence>
<feature type="transmembrane region" description="Helical" evidence="4">
    <location>
        <begin position="86"/>
        <end position="105"/>
    </location>
</feature>
<accession>A0A0C6FXE0</accession>
<dbReference type="InterPro" id="IPR011701">
    <property type="entry name" value="MFS"/>
</dbReference>
<feature type="transmembrane region" description="Helical" evidence="4">
    <location>
        <begin position="368"/>
        <end position="388"/>
    </location>
</feature>
<sequence>MTAGAGRPAIGRAGLAVLVLLQLAVTAAPLALLPVLGLQVARMEASRMGATPAFWTALVLAAPAVTTLAMTPAWTVLARRLSLSSLVVWTGLLSAASCGLIALATEPLLLVVGRLVQGLAGSGVVLALAFRATGGSAGRGFTLMQQAVSAGCLLGPLAGGLAFERGGIGGLMLACAGLILVLTLAAARAARGLAAEPEAPRARADTRDAPTLLPLLLAGTCGSAGAFAFVAFFPTWASAHDAGLYTPGLIGLLHSLSWAVALLILPLWARGLDGAAPVLALGLSLVGCGLAYAGVPLGLGLAGIVALRLLQGAVFAGQAPALFAAAEKAGPSRTTALARARAGLTVGQLLGPVAAGLALAPLGPSGPLLVAAGLSLAGALALVPVLLAPHPVARSRAP</sequence>
<evidence type="ECO:0008006" key="7">
    <source>
        <dbReference type="Google" id="ProtNLM"/>
    </source>
</evidence>
<feature type="transmembrane region" description="Helical" evidence="4">
    <location>
        <begin position="211"/>
        <end position="233"/>
    </location>
</feature>
<dbReference type="OrthoDB" id="8004067at2"/>
<dbReference type="PATRIC" id="fig|270351.10.peg.4884"/>
<dbReference type="AlphaFoldDB" id="A0A0C6FXE0"/>
<protein>
    <recommendedName>
        <fullName evidence="7">MFS transporter</fullName>
    </recommendedName>
</protein>
<dbReference type="SUPFAM" id="SSF103473">
    <property type="entry name" value="MFS general substrate transporter"/>
    <property type="match status" value="1"/>
</dbReference>
<feature type="transmembrane region" description="Helical" evidence="4">
    <location>
        <begin position="245"/>
        <end position="268"/>
    </location>
</feature>